<dbReference type="EMBL" id="CYHG01000002">
    <property type="protein sequence ID" value="CUB03090.1"/>
    <property type="molecule type" value="Genomic_DNA"/>
</dbReference>
<dbReference type="Pfam" id="PF14559">
    <property type="entry name" value="TPR_19"/>
    <property type="match status" value="1"/>
</dbReference>
<evidence type="ECO:0000256" key="2">
    <source>
        <dbReference type="ARBA" id="ARBA00022803"/>
    </source>
</evidence>
<keyword evidence="3" id="KW-0732">Signal</keyword>
<dbReference type="InterPro" id="IPR011717">
    <property type="entry name" value="TPR-4"/>
</dbReference>
<feature type="signal peptide" evidence="3">
    <location>
        <begin position="1"/>
        <end position="27"/>
    </location>
</feature>
<keyword evidence="2" id="KW-0802">TPR repeat</keyword>
<evidence type="ECO:0000256" key="1">
    <source>
        <dbReference type="ARBA" id="ARBA00022737"/>
    </source>
</evidence>
<dbReference type="PANTHER" id="PTHR44858:SF1">
    <property type="entry name" value="UDP-N-ACETYLGLUCOSAMINE--PEPTIDE N-ACETYLGLUCOSAMINYLTRANSFERASE SPINDLY-RELATED"/>
    <property type="match status" value="1"/>
</dbReference>
<sequence length="577" mass="64271">MQRLRHPIPLKSVFLSITFGLSLSACSSVSNHVTPLQADSQWAPVAQSTHAKQLEQVLGAEFTLQRQGSQQASTLYLEVAQQSSDEGIAKRATSTAVMSDDTQAILNASQRWLELNPSASEAYPVRLQALLNTEQTDQAAELLIQATQHNAALGFLPNFVDQNVRHENITSQLEDILSAPELSKDLYVEIAQYHLLFINGGYPYIVENIGQLITRSPKSELEGLIVIKALSEEQLGFKNKAQRTLVQGLKQHPNSQRIQANLLEILIKNGKSQQALDAFYDADFPPYLAQQIGLGMGQLLIQQGHLEQSIALLSDLPRHGVLRDQLLFMLANAQHEAGQFDEALNNLINVFGQLSWTASETIVKWLYSVHQADLVNGIILKRAALDSEPGHIMGVADLHVQQRQPELAIDLLTRSLSVFPDVDSLRYKRAITYDMQEQWAAALDDLKLLLEKHPNDPAYLNALGYTLMVRSPDDFDEAFELIQQAYALDDEDPAILDSMGWAYYLNGDIDSARDLLAQAWNEMQDAEIGAHFGEVLWHKGKHEQALAIWHQALKDNASLPTLIKTLEKYAPQLLEGA</sequence>
<dbReference type="RefSeq" id="WP_055462049.1">
    <property type="nucleotide sequence ID" value="NZ_CYHG01000002.1"/>
</dbReference>
<keyword evidence="5" id="KW-1185">Reference proteome</keyword>
<dbReference type="Pfam" id="PF13432">
    <property type="entry name" value="TPR_16"/>
    <property type="match status" value="1"/>
</dbReference>
<dbReference type="SUPFAM" id="SSF48452">
    <property type="entry name" value="TPR-like"/>
    <property type="match status" value="2"/>
</dbReference>
<dbReference type="STRING" id="1137284.GCA_001418205_00936"/>
<dbReference type="Gene3D" id="1.25.40.10">
    <property type="entry name" value="Tetratricopeptide repeat domain"/>
    <property type="match status" value="2"/>
</dbReference>
<organism evidence="4 5">
    <name type="scientific">Marinomonas fungiae</name>
    <dbReference type="NCBI Taxonomy" id="1137284"/>
    <lineage>
        <taxon>Bacteria</taxon>
        <taxon>Pseudomonadati</taxon>
        <taxon>Pseudomonadota</taxon>
        <taxon>Gammaproteobacteria</taxon>
        <taxon>Oceanospirillales</taxon>
        <taxon>Oceanospirillaceae</taxon>
        <taxon>Marinomonas</taxon>
    </lineage>
</organism>
<accession>A0A0K6IJ18</accession>
<feature type="chain" id="PRO_5005505151" evidence="3">
    <location>
        <begin position="28"/>
        <end position="577"/>
    </location>
</feature>
<dbReference type="SMART" id="SM00028">
    <property type="entry name" value="TPR"/>
    <property type="match status" value="4"/>
</dbReference>
<keyword evidence="1" id="KW-0677">Repeat</keyword>
<dbReference type="InterPro" id="IPR019734">
    <property type="entry name" value="TPR_rpt"/>
</dbReference>
<proteinExistence type="predicted"/>
<dbReference type="PROSITE" id="PS51257">
    <property type="entry name" value="PROKAR_LIPOPROTEIN"/>
    <property type="match status" value="1"/>
</dbReference>
<reference evidence="5" key="1">
    <citation type="submission" date="2015-08" db="EMBL/GenBank/DDBJ databases">
        <authorList>
            <person name="Varghese N."/>
        </authorList>
    </citation>
    <scope>NUCLEOTIDE SEQUENCE [LARGE SCALE GENOMIC DNA]</scope>
    <source>
        <strain evidence="5">JCM 18476</strain>
    </source>
</reference>
<name>A0A0K6IJ18_9GAMM</name>
<dbReference type="Proteomes" id="UP000182769">
    <property type="component" value="Unassembled WGS sequence"/>
</dbReference>
<evidence type="ECO:0000313" key="4">
    <source>
        <dbReference type="EMBL" id="CUB03090.1"/>
    </source>
</evidence>
<dbReference type="InterPro" id="IPR011990">
    <property type="entry name" value="TPR-like_helical_dom_sf"/>
</dbReference>
<gene>
    <name evidence="4" type="ORF">Ga0061065_102432</name>
</gene>
<protein>
    <submittedName>
        <fullName evidence="4">Tetratricopeptide repeat</fullName>
    </submittedName>
</protein>
<dbReference type="InterPro" id="IPR050498">
    <property type="entry name" value="Ycf3"/>
</dbReference>
<dbReference type="AlphaFoldDB" id="A0A0K6IJ18"/>
<dbReference type="PANTHER" id="PTHR44858">
    <property type="entry name" value="TETRATRICOPEPTIDE REPEAT PROTEIN 6"/>
    <property type="match status" value="1"/>
</dbReference>
<dbReference type="GO" id="GO:0042802">
    <property type="term" value="F:identical protein binding"/>
    <property type="evidence" value="ECO:0007669"/>
    <property type="project" value="InterPro"/>
</dbReference>
<evidence type="ECO:0000256" key="3">
    <source>
        <dbReference type="SAM" id="SignalP"/>
    </source>
</evidence>
<dbReference type="OrthoDB" id="9766710at2"/>
<evidence type="ECO:0000313" key="5">
    <source>
        <dbReference type="Proteomes" id="UP000182769"/>
    </source>
</evidence>
<dbReference type="Pfam" id="PF07721">
    <property type="entry name" value="TPR_4"/>
    <property type="match status" value="1"/>
</dbReference>